<gene>
    <name evidence="1" type="ORF">BaRGS_00032325</name>
</gene>
<keyword evidence="2" id="KW-1185">Reference proteome</keyword>
<evidence type="ECO:0000313" key="2">
    <source>
        <dbReference type="Proteomes" id="UP001519460"/>
    </source>
</evidence>
<reference evidence="1 2" key="1">
    <citation type="journal article" date="2023" name="Sci. Data">
        <title>Genome assembly of the Korean intertidal mud-creeper Batillaria attramentaria.</title>
        <authorList>
            <person name="Patra A.K."/>
            <person name="Ho P.T."/>
            <person name="Jun S."/>
            <person name="Lee S.J."/>
            <person name="Kim Y."/>
            <person name="Won Y.J."/>
        </authorList>
    </citation>
    <scope>NUCLEOTIDE SEQUENCE [LARGE SCALE GENOMIC DNA]</scope>
    <source>
        <strain evidence="1">Wonlab-2016</strain>
    </source>
</reference>
<dbReference type="PANTHER" id="PTHR34305:SF1">
    <property type="entry name" value="SWIM-TYPE DOMAIN-CONTAINING PROTEIN"/>
    <property type="match status" value="1"/>
</dbReference>
<proteinExistence type="predicted"/>
<protein>
    <recommendedName>
        <fullName evidence="3">Transposase</fullName>
    </recommendedName>
</protein>
<organism evidence="1 2">
    <name type="scientific">Batillaria attramentaria</name>
    <dbReference type="NCBI Taxonomy" id="370345"/>
    <lineage>
        <taxon>Eukaryota</taxon>
        <taxon>Metazoa</taxon>
        <taxon>Spiralia</taxon>
        <taxon>Lophotrochozoa</taxon>
        <taxon>Mollusca</taxon>
        <taxon>Gastropoda</taxon>
        <taxon>Caenogastropoda</taxon>
        <taxon>Sorbeoconcha</taxon>
        <taxon>Cerithioidea</taxon>
        <taxon>Batillariidae</taxon>
        <taxon>Batillaria</taxon>
    </lineage>
</organism>
<name>A0ABD0JP14_9CAEN</name>
<dbReference type="Pfam" id="PF18758">
    <property type="entry name" value="KDZ"/>
    <property type="match status" value="1"/>
</dbReference>
<dbReference type="Proteomes" id="UP001519460">
    <property type="component" value="Unassembled WGS sequence"/>
</dbReference>
<dbReference type="AlphaFoldDB" id="A0ABD0JP14"/>
<dbReference type="PANTHER" id="PTHR34305">
    <property type="entry name" value="EXPRESSED PROTEIN"/>
    <property type="match status" value="1"/>
</dbReference>
<evidence type="ECO:0000313" key="1">
    <source>
        <dbReference type="EMBL" id="KAK7476400.1"/>
    </source>
</evidence>
<sequence length="165" mass="18745">MKVSKACKEEAVTHHTLSPGLFLIHCPHGVCLGFSSMRTHKGPSLFFDLLCRRFREALPRATIVYDNSCNAHHYCLAQEPYLFAGTRFLVDQFHFNENHSACSTGYCVDQYPNLAHVNTQVAEQLNSRLRSLARRILCMTKQNVMHTIKHAVFAFNAEKTGIAYL</sequence>
<dbReference type="EMBL" id="JACVVK020000376">
    <property type="protein sequence ID" value="KAK7476400.1"/>
    <property type="molecule type" value="Genomic_DNA"/>
</dbReference>
<evidence type="ECO:0008006" key="3">
    <source>
        <dbReference type="Google" id="ProtNLM"/>
    </source>
</evidence>
<accession>A0ABD0JP14</accession>
<comment type="caution">
    <text evidence="1">The sequence shown here is derived from an EMBL/GenBank/DDBJ whole genome shotgun (WGS) entry which is preliminary data.</text>
</comment>
<dbReference type="InterPro" id="IPR040521">
    <property type="entry name" value="KDZ"/>
</dbReference>